<dbReference type="AlphaFoldDB" id="A0A923S2J1"/>
<dbReference type="InterPro" id="IPR011723">
    <property type="entry name" value="Znf/thioredoxin_put"/>
</dbReference>
<feature type="compositionally biased region" description="Low complexity" evidence="1">
    <location>
        <begin position="49"/>
        <end position="73"/>
    </location>
</feature>
<gene>
    <name evidence="4" type="ORF">H8R02_13760</name>
</gene>
<name>A0A923S2J1_9BURK</name>
<feature type="region of interest" description="Disordered" evidence="1">
    <location>
        <begin position="49"/>
        <end position="101"/>
    </location>
</feature>
<accession>A0A923S2J1</accession>
<evidence type="ECO:0000259" key="3">
    <source>
        <dbReference type="Pfam" id="PF13719"/>
    </source>
</evidence>
<keyword evidence="2" id="KW-0472">Membrane</keyword>
<dbReference type="InterPro" id="IPR021834">
    <property type="entry name" value="DUF3426"/>
</dbReference>
<reference evidence="4" key="1">
    <citation type="submission" date="2020-08" db="EMBL/GenBank/DDBJ databases">
        <title>Ramlibacter sp. GTP1 16S ribosomal RNA gene genome sequencing and assembly.</title>
        <authorList>
            <person name="Kang M."/>
        </authorList>
    </citation>
    <scope>NUCLEOTIDE SEQUENCE</scope>
    <source>
        <strain evidence="4">GTP1</strain>
    </source>
</reference>
<keyword evidence="2" id="KW-0812">Transmembrane</keyword>
<feature type="domain" description="Zinc finger/thioredoxin putative" evidence="3">
    <location>
        <begin position="3"/>
        <end position="39"/>
    </location>
</feature>
<protein>
    <submittedName>
        <fullName evidence="4">DUF3426 domain-containing protein</fullName>
    </submittedName>
</protein>
<comment type="caution">
    <text evidence="4">The sequence shown here is derived from an EMBL/GenBank/DDBJ whole genome shotgun (WGS) entry which is preliminary data.</text>
</comment>
<evidence type="ECO:0000256" key="2">
    <source>
        <dbReference type="SAM" id="Phobius"/>
    </source>
</evidence>
<organism evidence="4 5">
    <name type="scientific">Ramlibacter albus</name>
    <dbReference type="NCBI Taxonomy" id="2079448"/>
    <lineage>
        <taxon>Bacteria</taxon>
        <taxon>Pseudomonadati</taxon>
        <taxon>Pseudomonadota</taxon>
        <taxon>Betaproteobacteria</taxon>
        <taxon>Burkholderiales</taxon>
        <taxon>Comamonadaceae</taxon>
        <taxon>Ramlibacter</taxon>
    </lineage>
</organism>
<dbReference type="Pfam" id="PF11906">
    <property type="entry name" value="DUF3426"/>
    <property type="match status" value="1"/>
</dbReference>
<dbReference type="Proteomes" id="UP000596827">
    <property type="component" value="Unassembled WGS sequence"/>
</dbReference>
<dbReference type="RefSeq" id="WP_187081991.1">
    <property type="nucleotide sequence ID" value="NZ_JACORU010000004.1"/>
</dbReference>
<dbReference type="EMBL" id="JACORU010000004">
    <property type="protein sequence ID" value="MBC5765529.1"/>
    <property type="molecule type" value="Genomic_DNA"/>
</dbReference>
<evidence type="ECO:0000256" key="1">
    <source>
        <dbReference type="SAM" id="MobiDB-lite"/>
    </source>
</evidence>
<evidence type="ECO:0000313" key="4">
    <source>
        <dbReference type="EMBL" id="MBC5765529.1"/>
    </source>
</evidence>
<dbReference type="Pfam" id="PF13719">
    <property type="entry name" value="Zn_ribbon_5"/>
    <property type="match status" value="1"/>
</dbReference>
<sequence length="322" mass="33877">MSLITCCPACGTMFKVVADQLKISDGWVRCGHCAQVFDAPAHMVGGEPVAAPAATSSPPPAAARVAAPTVSPVPARPAPLPPTSRVAEPAAPVAADTDLEPPPSRPFVTEAAPDEVPVAAGIEVEEIPVFGPEELRRAQVETAQADEPVQEVSFIRDARRRAFWTRPLVRFVLVLVLLALAGVLAVQVAVQERDRLAASEPALKPLLTQLCAYLQCSVGPARQIESVAIDSSSFSKLRPDTYRLSFTLKNAAAMPIAVPAMELTLTDTQEQAVVRRVLTPADLGAAPVLPASGEWAASVTLSVAPTAGNGRISGYRLLAFYP</sequence>
<keyword evidence="2" id="KW-1133">Transmembrane helix</keyword>
<dbReference type="NCBIfam" id="TIGR02098">
    <property type="entry name" value="MJ0042_CXXC"/>
    <property type="match status" value="1"/>
</dbReference>
<proteinExistence type="predicted"/>
<feature type="transmembrane region" description="Helical" evidence="2">
    <location>
        <begin position="168"/>
        <end position="190"/>
    </location>
</feature>
<keyword evidence="5" id="KW-1185">Reference proteome</keyword>
<evidence type="ECO:0000313" key="5">
    <source>
        <dbReference type="Proteomes" id="UP000596827"/>
    </source>
</evidence>